<evidence type="ECO:0000256" key="2">
    <source>
        <dbReference type="PROSITE-ProRule" id="PRU00335"/>
    </source>
</evidence>
<dbReference type="Pfam" id="PF17938">
    <property type="entry name" value="TetR_C_29"/>
    <property type="match status" value="1"/>
</dbReference>
<sequence>MTCTSPGAGTPPSPSKKRATIARLLKEARRAFSAKGLAGTRVDDIARAAGVTKQLVYHYFSSKEQLFASVLDESAEGVLADLLALDLDHLPPTAALRLFLEYAFDQYRVDPALGSLAQEGLRFHEQNAGEGRRFPDKAPALVAQVERILRRGEQSGEFRAGTDARLFYAASALLTTGGFTNRYTVSAVSGFDSTSPEGIAAWRRFSVDFVLASVLSGERPALARPTP</sequence>
<dbReference type="PANTHER" id="PTHR30328">
    <property type="entry name" value="TRANSCRIPTIONAL REPRESSOR"/>
    <property type="match status" value="1"/>
</dbReference>
<evidence type="ECO:0000259" key="3">
    <source>
        <dbReference type="PROSITE" id="PS50977"/>
    </source>
</evidence>
<name>A0ABN7Y2F2_9BURK</name>
<comment type="caution">
    <text evidence="4">The sequence shown here is derived from an EMBL/GenBank/DDBJ whole genome shotgun (WGS) entry which is preliminary data.</text>
</comment>
<dbReference type="EMBL" id="CAJZAF010000003">
    <property type="protein sequence ID" value="CAG9166062.1"/>
    <property type="molecule type" value="Genomic_DNA"/>
</dbReference>
<evidence type="ECO:0000256" key="1">
    <source>
        <dbReference type="ARBA" id="ARBA00023125"/>
    </source>
</evidence>
<gene>
    <name evidence="4" type="primary">nicS_1</name>
    <name evidence="4" type="ORF">LMG23994_00890</name>
</gene>
<dbReference type="PANTHER" id="PTHR30328:SF54">
    <property type="entry name" value="HTH-TYPE TRANSCRIPTIONAL REPRESSOR SCO4008"/>
    <property type="match status" value="1"/>
</dbReference>
<dbReference type="InterPro" id="IPR009057">
    <property type="entry name" value="Homeodomain-like_sf"/>
</dbReference>
<dbReference type="InterPro" id="IPR041474">
    <property type="entry name" value="NicS_C"/>
</dbReference>
<dbReference type="InterPro" id="IPR001647">
    <property type="entry name" value="HTH_TetR"/>
</dbReference>
<dbReference type="Gene3D" id="1.10.357.10">
    <property type="entry name" value="Tetracycline Repressor, domain 2"/>
    <property type="match status" value="1"/>
</dbReference>
<dbReference type="SUPFAM" id="SSF48498">
    <property type="entry name" value="Tetracyclin repressor-like, C-terminal domain"/>
    <property type="match status" value="1"/>
</dbReference>
<dbReference type="InterPro" id="IPR050109">
    <property type="entry name" value="HTH-type_TetR-like_transc_reg"/>
</dbReference>
<dbReference type="Pfam" id="PF00440">
    <property type="entry name" value="TetR_N"/>
    <property type="match status" value="1"/>
</dbReference>
<keyword evidence="5" id="KW-1185">Reference proteome</keyword>
<proteinExistence type="predicted"/>
<dbReference type="Proteomes" id="UP000701702">
    <property type="component" value="Unassembled WGS sequence"/>
</dbReference>
<dbReference type="InterPro" id="IPR036271">
    <property type="entry name" value="Tet_transcr_reg_TetR-rel_C_sf"/>
</dbReference>
<reference evidence="4 5" key="1">
    <citation type="submission" date="2021-08" db="EMBL/GenBank/DDBJ databases">
        <authorList>
            <person name="Peeters C."/>
        </authorList>
    </citation>
    <scope>NUCLEOTIDE SEQUENCE [LARGE SCALE GENOMIC DNA]</scope>
    <source>
        <strain evidence="4 5">LMG 23994</strain>
    </source>
</reference>
<organism evidence="4 5">
    <name type="scientific">Cupriavidus pinatubonensis</name>
    <dbReference type="NCBI Taxonomy" id="248026"/>
    <lineage>
        <taxon>Bacteria</taxon>
        <taxon>Pseudomonadati</taxon>
        <taxon>Pseudomonadota</taxon>
        <taxon>Betaproteobacteria</taxon>
        <taxon>Burkholderiales</taxon>
        <taxon>Burkholderiaceae</taxon>
        <taxon>Cupriavidus</taxon>
    </lineage>
</organism>
<evidence type="ECO:0000313" key="5">
    <source>
        <dbReference type="Proteomes" id="UP000701702"/>
    </source>
</evidence>
<dbReference type="PRINTS" id="PR00455">
    <property type="entry name" value="HTHTETR"/>
</dbReference>
<dbReference type="RefSeq" id="WP_224000165.1">
    <property type="nucleotide sequence ID" value="NZ_CAJZAF010000003.1"/>
</dbReference>
<dbReference type="SUPFAM" id="SSF46689">
    <property type="entry name" value="Homeodomain-like"/>
    <property type="match status" value="1"/>
</dbReference>
<accession>A0ABN7Y2F2</accession>
<evidence type="ECO:0000313" key="4">
    <source>
        <dbReference type="EMBL" id="CAG9166062.1"/>
    </source>
</evidence>
<feature type="DNA-binding region" description="H-T-H motif" evidence="2">
    <location>
        <begin position="41"/>
        <end position="60"/>
    </location>
</feature>
<dbReference type="PROSITE" id="PS50977">
    <property type="entry name" value="HTH_TETR_2"/>
    <property type="match status" value="1"/>
</dbReference>
<feature type="domain" description="HTH tetR-type" evidence="3">
    <location>
        <begin position="18"/>
        <end position="78"/>
    </location>
</feature>
<protein>
    <submittedName>
        <fullName evidence="4">HTH-type transcriptional repressor NicS</fullName>
    </submittedName>
</protein>
<keyword evidence="1 2" id="KW-0238">DNA-binding</keyword>